<accession>A0AA39WZR4</accession>
<organism evidence="3 4">
    <name type="scientific">Immersiella caudata</name>
    <dbReference type="NCBI Taxonomy" id="314043"/>
    <lineage>
        <taxon>Eukaryota</taxon>
        <taxon>Fungi</taxon>
        <taxon>Dikarya</taxon>
        <taxon>Ascomycota</taxon>
        <taxon>Pezizomycotina</taxon>
        <taxon>Sordariomycetes</taxon>
        <taxon>Sordariomycetidae</taxon>
        <taxon>Sordariales</taxon>
        <taxon>Lasiosphaeriaceae</taxon>
        <taxon>Immersiella</taxon>
    </lineage>
</organism>
<reference evidence="3" key="1">
    <citation type="submission" date="2023-06" db="EMBL/GenBank/DDBJ databases">
        <title>Genome-scale phylogeny and comparative genomics of the fungal order Sordariales.</title>
        <authorList>
            <consortium name="Lawrence Berkeley National Laboratory"/>
            <person name="Hensen N."/>
            <person name="Bonometti L."/>
            <person name="Westerberg I."/>
            <person name="Brannstrom I.O."/>
            <person name="Guillou S."/>
            <person name="Cros-Aarteil S."/>
            <person name="Calhoun S."/>
            <person name="Haridas S."/>
            <person name="Kuo A."/>
            <person name="Mondo S."/>
            <person name="Pangilinan J."/>
            <person name="Riley R."/>
            <person name="Labutti K."/>
            <person name="Andreopoulos B."/>
            <person name="Lipzen A."/>
            <person name="Chen C."/>
            <person name="Yanf M."/>
            <person name="Daum C."/>
            <person name="Ng V."/>
            <person name="Clum A."/>
            <person name="Steindorff A."/>
            <person name="Ohm R."/>
            <person name="Martin F."/>
            <person name="Silar P."/>
            <person name="Natvig D."/>
            <person name="Lalanne C."/>
            <person name="Gautier V."/>
            <person name="Ament-Velasquez S.L."/>
            <person name="Kruys A."/>
            <person name="Hutchinson M.I."/>
            <person name="Powell A.J."/>
            <person name="Barry K."/>
            <person name="Miller A.N."/>
            <person name="Grigoriev I.V."/>
            <person name="Debuchy R."/>
            <person name="Gladieux P."/>
            <person name="Thoren M.H."/>
            <person name="Johannesson H."/>
        </authorList>
    </citation>
    <scope>NUCLEOTIDE SEQUENCE</scope>
    <source>
        <strain evidence="3">CBS 606.72</strain>
    </source>
</reference>
<dbReference type="InterPro" id="IPR029063">
    <property type="entry name" value="SAM-dependent_MTases_sf"/>
</dbReference>
<dbReference type="SUPFAM" id="SSF53335">
    <property type="entry name" value="S-adenosyl-L-methionine-dependent methyltransferases"/>
    <property type="match status" value="1"/>
</dbReference>
<evidence type="ECO:0000256" key="1">
    <source>
        <dbReference type="ARBA" id="ARBA00038158"/>
    </source>
</evidence>
<dbReference type="AlphaFoldDB" id="A0AA39WZR4"/>
<name>A0AA39WZR4_9PEZI</name>
<sequence>MAAPQDTEMTGVDIEAAPLSDDYESGGGSDAESSTASLSASILEYRALHGRTFHSARHSTDYYAPNDQQAKESIDLSHHYLTLLCGGKLFLAPIPDGVKEVLDVGTGTGIWAIDFADQYPDAHVIGTDLSPMQPTWTPANMSFEVDDATLPWTYDKDRFDFIHMRYLMGSIRDYTALFREAFAHTKPGGWIQSAEIDSDFRSDDGTIDGVPALQKWNQFFIEAGKATGAVFSVIADDLQRKGLAAAGYTDIESKTFKVPMGGWARDPTLAEVGRIISAALDNDLEGYTLFLWHDVLKWPESEYRPWIEAVRKALRNRKIHGYMLVRFVWARKPEA</sequence>
<gene>
    <name evidence="3" type="ORF">B0T14DRAFT_195500</name>
</gene>
<dbReference type="GO" id="GO:0032259">
    <property type="term" value="P:methylation"/>
    <property type="evidence" value="ECO:0007669"/>
    <property type="project" value="UniProtKB-KW"/>
</dbReference>
<comment type="similarity">
    <text evidence="1">Belongs to the methyltransferase superfamily. LaeA methyltransferase family.</text>
</comment>
<dbReference type="PANTHER" id="PTHR43591">
    <property type="entry name" value="METHYLTRANSFERASE"/>
    <property type="match status" value="1"/>
</dbReference>
<dbReference type="EMBL" id="JAULSU010000003">
    <property type="protein sequence ID" value="KAK0624342.1"/>
    <property type="molecule type" value="Genomic_DNA"/>
</dbReference>
<dbReference type="CDD" id="cd02440">
    <property type="entry name" value="AdoMet_MTases"/>
    <property type="match status" value="1"/>
</dbReference>
<dbReference type="Gene3D" id="3.40.50.150">
    <property type="entry name" value="Vaccinia Virus protein VP39"/>
    <property type="match status" value="1"/>
</dbReference>
<proteinExistence type="inferred from homology"/>
<evidence type="ECO:0000313" key="3">
    <source>
        <dbReference type="EMBL" id="KAK0624342.1"/>
    </source>
</evidence>
<evidence type="ECO:0000313" key="4">
    <source>
        <dbReference type="Proteomes" id="UP001175000"/>
    </source>
</evidence>
<feature type="region of interest" description="Disordered" evidence="2">
    <location>
        <begin position="1"/>
        <end position="34"/>
    </location>
</feature>
<protein>
    <submittedName>
        <fullName evidence="3">S-adenosyl-L-methionine-dependent methyltransferase</fullName>
    </submittedName>
</protein>
<dbReference type="PANTHER" id="PTHR43591:SF10">
    <property type="entry name" value="ABC TRANSMEMBRANE TYPE-1 DOMAIN-CONTAINING PROTEIN-RELATED"/>
    <property type="match status" value="1"/>
</dbReference>
<keyword evidence="3" id="KW-0489">Methyltransferase</keyword>
<evidence type="ECO:0000256" key="2">
    <source>
        <dbReference type="SAM" id="MobiDB-lite"/>
    </source>
</evidence>
<dbReference type="Proteomes" id="UP001175000">
    <property type="component" value="Unassembled WGS sequence"/>
</dbReference>
<keyword evidence="4" id="KW-1185">Reference proteome</keyword>
<comment type="caution">
    <text evidence="3">The sequence shown here is derived from an EMBL/GenBank/DDBJ whole genome shotgun (WGS) entry which is preliminary data.</text>
</comment>
<dbReference type="Pfam" id="PF13489">
    <property type="entry name" value="Methyltransf_23"/>
    <property type="match status" value="1"/>
</dbReference>
<keyword evidence="3" id="KW-0808">Transferase</keyword>
<dbReference type="GO" id="GO:0008168">
    <property type="term" value="F:methyltransferase activity"/>
    <property type="evidence" value="ECO:0007669"/>
    <property type="project" value="UniProtKB-KW"/>
</dbReference>